<dbReference type="InterPro" id="IPR023213">
    <property type="entry name" value="CAT-like_dom_sf"/>
</dbReference>
<dbReference type="Gene3D" id="3.30.559.10">
    <property type="entry name" value="Chloramphenicol acetyltransferase-like domain"/>
    <property type="match status" value="2"/>
</dbReference>
<evidence type="ECO:0000256" key="2">
    <source>
        <dbReference type="ARBA" id="ARBA00022679"/>
    </source>
</evidence>
<organism evidence="3">
    <name type="scientific">Sesamum calycinum</name>
    <dbReference type="NCBI Taxonomy" id="2727403"/>
    <lineage>
        <taxon>Eukaryota</taxon>
        <taxon>Viridiplantae</taxon>
        <taxon>Streptophyta</taxon>
        <taxon>Embryophyta</taxon>
        <taxon>Tracheophyta</taxon>
        <taxon>Spermatophyta</taxon>
        <taxon>Magnoliopsida</taxon>
        <taxon>eudicotyledons</taxon>
        <taxon>Gunneridae</taxon>
        <taxon>Pentapetalae</taxon>
        <taxon>asterids</taxon>
        <taxon>lamiids</taxon>
        <taxon>Lamiales</taxon>
        <taxon>Pedaliaceae</taxon>
        <taxon>Sesamum</taxon>
    </lineage>
</organism>
<gene>
    <name evidence="3" type="ORF">Scaly_1656700</name>
</gene>
<reference evidence="3" key="1">
    <citation type="submission" date="2020-06" db="EMBL/GenBank/DDBJ databases">
        <authorList>
            <person name="Li T."/>
            <person name="Hu X."/>
            <person name="Zhang T."/>
            <person name="Song X."/>
            <person name="Zhang H."/>
            <person name="Dai N."/>
            <person name="Sheng W."/>
            <person name="Hou X."/>
            <person name="Wei L."/>
        </authorList>
    </citation>
    <scope>NUCLEOTIDE SEQUENCE</scope>
    <source>
        <strain evidence="3">KEN8</strain>
        <tissue evidence="3">Leaf</tissue>
    </source>
</reference>
<accession>A0AAW2NTW5</accession>
<evidence type="ECO:0000313" key="3">
    <source>
        <dbReference type="EMBL" id="KAL0346407.1"/>
    </source>
</evidence>
<evidence type="ECO:0000256" key="1">
    <source>
        <dbReference type="ARBA" id="ARBA00009861"/>
    </source>
</evidence>
<name>A0AAW2NTW5_9LAMI</name>
<keyword evidence="2" id="KW-0808">Transferase</keyword>
<comment type="caution">
    <text evidence="3">The sequence shown here is derived from an EMBL/GenBank/DDBJ whole genome shotgun (WGS) entry which is preliminary data.</text>
</comment>
<dbReference type="GO" id="GO:0016740">
    <property type="term" value="F:transferase activity"/>
    <property type="evidence" value="ECO:0007669"/>
    <property type="project" value="UniProtKB-KW"/>
</dbReference>
<sequence length="475" mass="52386">MNIKLERSLSLSQYVLSLKVFASTNGKNPELIPPAKPTPHELKPLSDIDDQEGLRCHVAGIQFYRKNPVMDGKDPVMIIRDAVARALVFYYPLGGRLREAASRKLVVECTGEGVLFIEADADVTLQQFGDSLLPPFPCLEELLYDVPGSGGMVNCPLMLIQVTRLKCGGFILAFRHNHTIGDAAGFFQFMSAVGELARGAKVPSIPPVWQRDLLSARDPPHISCTHHEYDDVLDTKGTLIPPDDMVYHSFFFGASEISALRQRLLSSLRGCSSFELLTACLWRCRTIAISPDPNEEVRVLFLVNSRKRFNPPLPVGYYGNTFALPVAIAIAENLSKNPLSYALELVRKAKADVTEEYMKSVADLMVIRGRPQFTMVQTYLVVDVTHVRFEDVDFGWGKAAYGGPAKGAGETPGAVSVCIPFKNNKGENGIVVPICLAANAMEVFVKELEMMLKMDDDDDDLRAVRKDSVFIASAL</sequence>
<dbReference type="EMBL" id="JACGWM010000010">
    <property type="protein sequence ID" value="KAL0346407.1"/>
    <property type="molecule type" value="Genomic_DNA"/>
</dbReference>
<reference evidence="3" key="2">
    <citation type="journal article" date="2024" name="Plant">
        <title>Genomic evolution and insights into agronomic trait innovations of Sesamum species.</title>
        <authorList>
            <person name="Miao H."/>
            <person name="Wang L."/>
            <person name="Qu L."/>
            <person name="Liu H."/>
            <person name="Sun Y."/>
            <person name="Le M."/>
            <person name="Wang Q."/>
            <person name="Wei S."/>
            <person name="Zheng Y."/>
            <person name="Lin W."/>
            <person name="Duan Y."/>
            <person name="Cao H."/>
            <person name="Xiong S."/>
            <person name="Wang X."/>
            <person name="Wei L."/>
            <person name="Li C."/>
            <person name="Ma Q."/>
            <person name="Ju M."/>
            <person name="Zhao R."/>
            <person name="Li G."/>
            <person name="Mu C."/>
            <person name="Tian Q."/>
            <person name="Mei H."/>
            <person name="Zhang T."/>
            <person name="Gao T."/>
            <person name="Zhang H."/>
        </authorList>
    </citation>
    <scope>NUCLEOTIDE SEQUENCE</scope>
    <source>
        <strain evidence="3">KEN8</strain>
    </source>
</reference>
<protein>
    <submittedName>
        <fullName evidence="3">Benzyl alcohol O-benzoyltransferase</fullName>
    </submittedName>
</protein>
<dbReference type="PANTHER" id="PTHR31147">
    <property type="entry name" value="ACYL TRANSFERASE 4"/>
    <property type="match status" value="1"/>
</dbReference>
<comment type="similarity">
    <text evidence="1">Belongs to the plant acyltransferase family.</text>
</comment>
<dbReference type="InterPro" id="IPR050898">
    <property type="entry name" value="Plant_acyltransferase"/>
</dbReference>
<proteinExistence type="inferred from homology"/>
<dbReference type="Pfam" id="PF02458">
    <property type="entry name" value="Transferase"/>
    <property type="match status" value="1"/>
</dbReference>
<dbReference type="PANTHER" id="PTHR31147:SF66">
    <property type="entry name" value="OS05G0315700 PROTEIN"/>
    <property type="match status" value="1"/>
</dbReference>
<dbReference type="AlphaFoldDB" id="A0AAW2NTW5"/>